<evidence type="ECO:0000313" key="1">
    <source>
        <dbReference type="EMBL" id="KAK5996285.1"/>
    </source>
</evidence>
<protein>
    <submittedName>
        <fullName evidence="1">Uncharacterized protein</fullName>
    </submittedName>
</protein>
<accession>A0ABR0SWX9</accession>
<dbReference type="Proteomes" id="UP001338125">
    <property type="component" value="Unassembled WGS sequence"/>
</dbReference>
<organism evidence="1 2">
    <name type="scientific">Cladobotryum mycophilum</name>
    <dbReference type="NCBI Taxonomy" id="491253"/>
    <lineage>
        <taxon>Eukaryota</taxon>
        <taxon>Fungi</taxon>
        <taxon>Dikarya</taxon>
        <taxon>Ascomycota</taxon>
        <taxon>Pezizomycotina</taxon>
        <taxon>Sordariomycetes</taxon>
        <taxon>Hypocreomycetidae</taxon>
        <taxon>Hypocreales</taxon>
        <taxon>Hypocreaceae</taxon>
        <taxon>Cladobotryum</taxon>
    </lineage>
</organism>
<proteinExistence type="predicted"/>
<reference evidence="1 2" key="1">
    <citation type="submission" date="2024-01" db="EMBL/GenBank/DDBJ databases">
        <title>Complete genome of Cladobotryum mycophilum ATHUM6906.</title>
        <authorList>
            <person name="Christinaki A.C."/>
            <person name="Myridakis A.I."/>
            <person name="Kouvelis V.N."/>
        </authorList>
    </citation>
    <scope>NUCLEOTIDE SEQUENCE [LARGE SCALE GENOMIC DNA]</scope>
    <source>
        <strain evidence="1 2">ATHUM6906</strain>
    </source>
</reference>
<sequence>MSTPTDMNILDVTGRWHLNRTLSDSLENTFALQGIPWIIRKVINWADLELQYVKLPPTEESTATRFSFKQTVRPGGFDTKNEYVVDGEKRTDTVPIFGEITMHCAYVGRKDLKEEELLGREIESVDEDHAAIVEVVNSENMGWTTTTVWGFETIDGERRLCKYNTTTKDDQIETARMVHDYIGEPIVV</sequence>
<dbReference type="PANTHER" id="PTHR38115:SF1">
    <property type="entry name" value="LIPOCALIN-LIKE DOMAIN-CONTAINING PROTEIN"/>
    <property type="match status" value="1"/>
</dbReference>
<dbReference type="InterPro" id="IPR053037">
    <property type="entry name" value="Pericyclase_pydY-like"/>
</dbReference>
<keyword evidence="2" id="KW-1185">Reference proteome</keyword>
<evidence type="ECO:0000313" key="2">
    <source>
        <dbReference type="Proteomes" id="UP001338125"/>
    </source>
</evidence>
<name>A0ABR0SWX9_9HYPO</name>
<comment type="caution">
    <text evidence="1">The sequence shown here is derived from an EMBL/GenBank/DDBJ whole genome shotgun (WGS) entry which is preliminary data.</text>
</comment>
<dbReference type="PANTHER" id="PTHR38115">
    <property type="entry name" value="LIPOCALIN-LIKE DOMAIN-CONTAINING PROTEIN"/>
    <property type="match status" value="1"/>
</dbReference>
<dbReference type="EMBL" id="JAVFKD010000003">
    <property type="protein sequence ID" value="KAK5996285.1"/>
    <property type="molecule type" value="Genomic_DNA"/>
</dbReference>
<gene>
    <name evidence="1" type="ORF">PT974_03039</name>
</gene>